<dbReference type="InterPro" id="IPR022278">
    <property type="entry name" value="Pser_aminoTfrase"/>
</dbReference>
<dbReference type="InterPro" id="IPR015424">
    <property type="entry name" value="PyrdxlP-dep_Trfase"/>
</dbReference>
<dbReference type="PIRSF" id="PIRSF000525">
    <property type="entry name" value="SerC"/>
    <property type="match status" value="1"/>
</dbReference>
<evidence type="ECO:0000256" key="8">
    <source>
        <dbReference type="ARBA" id="ARBA00022898"/>
    </source>
</evidence>
<gene>
    <name evidence="14" type="ORF">CYMTET_15628</name>
    <name evidence="13" type="ORF">CYMTET_38108</name>
</gene>
<dbReference type="FunFam" id="3.40.640.10:FF:000010">
    <property type="entry name" value="Phosphoserine aminotransferase"/>
    <property type="match status" value="1"/>
</dbReference>
<dbReference type="AlphaFoldDB" id="A0AAE0L8Y8"/>
<protein>
    <recommendedName>
        <fullName evidence="4">phosphoserine transaminase</fullName>
        <ecNumber evidence="4">2.6.1.52</ecNumber>
    </recommendedName>
</protein>
<evidence type="ECO:0000256" key="11">
    <source>
        <dbReference type="SAM" id="MobiDB-lite"/>
    </source>
</evidence>
<dbReference type="InterPro" id="IPR000192">
    <property type="entry name" value="Aminotrans_V_dom"/>
</dbReference>
<keyword evidence="6" id="KW-0028">Amino-acid biosynthesis</keyword>
<dbReference type="GO" id="GO:0030170">
    <property type="term" value="F:pyridoxal phosphate binding"/>
    <property type="evidence" value="ECO:0007669"/>
    <property type="project" value="TreeGrafter"/>
</dbReference>
<reference evidence="14" key="2">
    <citation type="submission" date="2023-06" db="EMBL/GenBank/DDBJ databases">
        <title>Long-read-based genome assembly of the green algal bacterivore Cymbomonas tetramitiformis.</title>
        <authorList>
            <person name="Gyaltshen Y."/>
            <person name="Rozenberg A."/>
            <person name="Paasch A."/>
            <person name="Burns J.A."/>
            <person name="Warring S."/>
            <person name="Larson R."/>
            <person name="Maurer-Alcala X."/>
            <person name="Dacks J."/>
            <person name="Kim E."/>
        </authorList>
    </citation>
    <scope>NUCLEOTIDE SEQUENCE</scope>
    <source>
        <strain evidence="14">PLY_AMNH</strain>
    </source>
</reference>
<evidence type="ECO:0000256" key="2">
    <source>
        <dbReference type="ARBA" id="ARBA00005099"/>
    </source>
</evidence>
<dbReference type="GO" id="GO:0004648">
    <property type="term" value="F:O-phospho-L-serine:2-oxoglutarate aminotransferase activity"/>
    <property type="evidence" value="ECO:0007669"/>
    <property type="project" value="UniProtKB-EC"/>
</dbReference>
<comment type="caution">
    <text evidence="14">The sequence shown here is derived from an EMBL/GenBank/DDBJ whole genome shotgun (WGS) entry which is preliminary data.</text>
</comment>
<comment type="pathway">
    <text evidence="2">Amino-acid biosynthesis; L-serine biosynthesis; L-serine from 3-phospho-D-glycerate: step 2/3.</text>
</comment>
<evidence type="ECO:0000313" key="14">
    <source>
        <dbReference type="EMBL" id="KAK3276287.1"/>
    </source>
</evidence>
<dbReference type="InterPro" id="IPR015421">
    <property type="entry name" value="PyrdxlP-dep_Trfase_major"/>
</dbReference>
<keyword evidence="8" id="KW-0663">Pyridoxal phosphate</keyword>
<organism evidence="14 15">
    <name type="scientific">Cymbomonas tetramitiformis</name>
    <dbReference type="NCBI Taxonomy" id="36881"/>
    <lineage>
        <taxon>Eukaryota</taxon>
        <taxon>Viridiplantae</taxon>
        <taxon>Chlorophyta</taxon>
        <taxon>Pyramimonadophyceae</taxon>
        <taxon>Pyramimonadales</taxon>
        <taxon>Pyramimonadaceae</taxon>
        <taxon>Cymbomonas</taxon>
    </lineage>
</organism>
<evidence type="ECO:0000256" key="7">
    <source>
        <dbReference type="ARBA" id="ARBA00022679"/>
    </source>
</evidence>
<feature type="compositionally biased region" description="Basic residues" evidence="11">
    <location>
        <begin position="1"/>
        <end position="12"/>
    </location>
</feature>
<dbReference type="NCBIfam" id="NF003764">
    <property type="entry name" value="PRK05355.1"/>
    <property type="match status" value="1"/>
</dbReference>
<accession>A0AAE0L8Y8</accession>
<keyword evidence="15" id="KW-1185">Reference proteome</keyword>
<comment type="cofactor">
    <cofactor evidence="1">
        <name>pyridoxal 5'-phosphate</name>
        <dbReference type="ChEBI" id="CHEBI:597326"/>
    </cofactor>
</comment>
<evidence type="ECO:0000313" key="15">
    <source>
        <dbReference type="Proteomes" id="UP001190700"/>
    </source>
</evidence>
<evidence type="ECO:0000259" key="12">
    <source>
        <dbReference type="Pfam" id="PF00266"/>
    </source>
</evidence>
<keyword evidence="9" id="KW-0718">Serine biosynthesis</keyword>
<dbReference type="EMBL" id="LGRX02006637">
    <property type="protein sequence ID" value="KAK3276287.1"/>
    <property type="molecule type" value="Genomic_DNA"/>
</dbReference>
<evidence type="ECO:0000256" key="9">
    <source>
        <dbReference type="ARBA" id="ARBA00023299"/>
    </source>
</evidence>
<dbReference type="Gene3D" id="3.90.1150.10">
    <property type="entry name" value="Aspartate Aminotransferase, domain 1"/>
    <property type="match status" value="1"/>
</dbReference>
<evidence type="ECO:0000313" key="13">
    <source>
        <dbReference type="EMBL" id="KAK3252604.1"/>
    </source>
</evidence>
<evidence type="ECO:0000256" key="6">
    <source>
        <dbReference type="ARBA" id="ARBA00022605"/>
    </source>
</evidence>
<dbReference type="Proteomes" id="UP001190700">
    <property type="component" value="Unassembled WGS sequence"/>
</dbReference>
<dbReference type="PANTHER" id="PTHR43247">
    <property type="entry name" value="PHOSPHOSERINE AMINOTRANSFERASE"/>
    <property type="match status" value="1"/>
</dbReference>
<dbReference type="Gene3D" id="3.40.640.10">
    <property type="entry name" value="Type I PLP-dependent aspartate aminotransferase-like (Major domain)"/>
    <property type="match status" value="1"/>
</dbReference>
<dbReference type="GO" id="GO:0005737">
    <property type="term" value="C:cytoplasm"/>
    <property type="evidence" value="ECO:0007669"/>
    <property type="project" value="TreeGrafter"/>
</dbReference>
<dbReference type="EC" id="2.6.1.52" evidence="4"/>
<dbReference type="EMBL" id="LGRX02025330">
    <property type="protein sequence ID" value="KAK3252604.1"/>
    <property type="molecule type" value="Genomic_DNA"/>
</dbReference>
<evidence type="ECO:0000256" key="10">
    <source>
        <dbReference type="ARBA" id="ARBA00049007"/>
    </source>
</evidence>
<comment type="catalytic activity">
    <reaction evidence="10">
        <text>O-phospho-L-serine + 2-oxoglutarate = 3-phosphooxypyruvate + L-glutamate</text>
        <dbReference type="Rhea" id="RHEA:14329"/>
        <dbReference type="ChEBI" id="CHEBI:16810"/>
        <dbReference type="ChEBI" id="CHEBI:18110"/>
        <dbReference type="ChEBI" id="CHEBI:29985"/>
        <dbReference type="ChEBI" id="CHEBI:57524"/>
        <dbReference type="EC" id="2.6.1.52"/>
    </reaction>
</comment>
<reference evidence="14 15" key="1">
    <citation type="journal article" date="2015" name="Genome Biol. Evol.">
        <title>Comparative Genomics of a Bacterivorous Green Alga Reveals Evolutionary Causalities and Consequences of Phago-Mixotrophic Mode of Nutrition.</title>
        <authorList>
            <person name="Burns J.A."/>
            <person name="Paasch A."/>
            <person name="Narechania A."/>
            <person name="Kim E."/>
        </authorList>
    </citation>
    <scope>NUCLEOTIDE SEQUENCE [LARGE SCALE GENOMIC DNA]</scope>
    <source>
        <strain evidence="14">PLY_AMNH</strain>
    </source>
</reference>
<sequence length="417" mass="46187">MATVGVRRRKRSRGDSLGLEAPTASVPPLYHGGTGDALAGSLRAANPLERVSNFSPGPTSLPSTVMRSISEEFLSWNQCGLSVLELSHRSPEFLEIKRDAEMTLREVMEIPEGFTIIWAHGGGHGQFAAIPLNLCGEKSARADYVVTGAWSERAAQEASKFCQVDRVQPKPGTDPSDWEFSSEPPAYTYICSNETIDGFEFRAEDFPHRLGVPLVVDMSSDICSKVLDWSRIGVAFACAPKNIGHPGLTVVIARNDLLERKSQRETCPGILDWKNFIESDGMWNTVATFNVYTTAKVLQFIQDEGGLPEMERRSIEKSSILYDVIESSGGLYSTPWKISRHRSRMNVCFEVKEEDPHSSRNTEAFLTGAHQLNIIGLKTKTPFPTGNKLRASLYTSVSISDVQKLASYMKDFQKISQ</sequence>
<dbReference type="PANTHER" id="PTHR43247:SF1">
    <property type="entry name" value="PHOSPHOSERINE AMINOTRANSFERASE"/>
    <property type="match status" value="1"/>
</dbReference>
<evidence type="ECO:0000256" key="3">
    <source>
        <dbReference type="ARBA" id="ARBA00006904"/>
    </source>
</evidence>
<dbReference type="InterPro" id="IPR015422">
    <property type="entry name" value="PyrdxlP-dep_Trfase_small"/>
</dbReference>
<feature type="region of interest" description="Disordered" evidence="11">
    <location>
        <begin position="1"/>
        <end position="30"/>
    </location>
</feature>
<dbReference type="Pfam" id="PF00266">
    <property type="entry name" value="Aminotran_5"/>
    <property type="match status" value="1"/>
</dbReference>
<proteinExistence type="inferred from homology"/>
<feature type="domain" description="Aminotransferase class V" evidence="12">
    <location>
        <begin position="53"/>
        <end position="405"/>
    </location>
</feature>
<evidence type="ECO:0000256" key="1">
    <source>
        <dbReference type="ARBA" id="ARBA00001933"/>
    </source>
</evidence>
<dbReference type="HAMAP" id="MF_00160">
    <property type="entry name" value="SerC_aminotrans_5"/>
    <property type="match status" value="1"/>
</dbReference>
<comment type="similarity">
    <text evidence="3">Belongs to the class-V pyridoxal-phosphate-dependent aminotransferase family. SerC subfamily.</text>
</comment>
<keyword evidence="7" id="KW-0808">Transferase</keyword>
<keyword evidence="5" id="KW-0032">Aminotransferase</keyword>
<evidence type="ECO:0000256" key="4">
    <source>
        <dbReference type="ARBA" id="ARBA00013030"/>
    </source>
</evidence>
<evidence type="ECO:0000256" key="5">
    <source>
        <dbReference type="ARBA" id="ARBA00022576"/>
    </source>
</evidence>
<name>A0AAE0L8Y8_9CHLO</name>
<dbReference type="GO" id="GO:0006564">
    <property type="term" value="P:L-serine biosynthetic process"/>
    <property type="evidence" value="ECO:0007669"/>
    <property type="project" value="UniProtKB-KW"/>
</dbReference>
<dbReference type="SUPFAM" id="SSF53383">
    <property type="entry name" value="PLP-dependent transferases"/>
    <property type="match status" value="1"/>
</dbReference>